<organism evidence="1">
    <name type="scientific">marine sediment metagenome</name>
    <dbReference type="NCBI Taxonomy" id="412755"/>
    <lineage>
        <taxon>unclassified sequences</taxon>
        <taxon>metagenomes</taxon>
        <taxon>ecological metagenomes</taxon>
    </lineage>
</organism>
<gene>
    <name evidence="1" type="ORF">LCGC14_1035920</name>
</gene>
<comment type="caution">
    <text evidence="1">The sequence shown here is derived from an EMBL/GenBank/DDBJ whole genome shotgun (WGS) entry which is preliminary data.</text>
</comment>
<proteinExistence type="predicted"/>
<dbReference type="AlphaFoldDB" id="A0A0F9NEV4"/>
<reference evidence="1" key="1">
    <citation type="journal article" date="2015" name="Nature">
        <title>Complex archaea that bridge the gap between prokaryotes and eukaryotes.</title>
        <authorList>
            <person name="Spang A."/>
            <person name="Saw J.H."/>
            <person name="Jorgensen S.L."/>
            <person name="Zaremba-Niedzwiedzka K."/>
            <person name="Martijn J."/>
            <person name="Lind A.E."/>
            <person name="van Eijk R."/>
            <person name="Schleper C."/>
            <person name="Guy L."/>
            <person name="Ettema T.J."/>
        </authorList>
    </citation>
    <scope>NUCLEOTIDE SEQUENCE</scope>
</reference>
<evidence type="ECO:0000313" key="1">
    <source>
        <dbReference type="EMBL" id="KKN10507.1"/>
    </source>
</evidence>
<protein>
    <submittedName>
        <fullName evidence="1">Uncharacterized protein</fullName>
    </submittedName>
</protein>
<dbReference type="EMBL" id="LAZR01004238">
    <property type="protein sequence ID" value="KKN10507.1"/>
    <property type="molecule type" value="Genomic_DNA"/>
</dbReference>
<accession>A0A0F9NEV4</accession>
<name>A0A0F9NEV4_9ZZZZ</name>
<sequence length="46" mass="4947">MEITCDKCGATAEGANGHIGKRHQACKRKKGSGTSRKNCGKWILKS</sequence>